<accession>D8U6A8</accession>
<dbReference type="PANTHER" id="PTHR33129:SF1">
    <property type="entry name" value="ATP-BINDING PROTEIN"/>
    <property type="match status" value="1"/>
</dbReference>
<evidence type="ECO:0000313" key="3">
    <source>
        <dbReference type="Proteomes" id="UP000001058"/>
    </source>
</evidence>
<keyword evidence="3" id="KW-1185">Reference proteome</keyword>
<feature type="coiled-coil region" evidence="1">
    <location>
        <begin position="5"/>
        <end position="32"/>
    </location>
</feature>
<dbReference type="EMBL" id="GL378362">
    <property type="protein sequence ID" value="EFJ44681.1"/>
    <property type="molecule type" value="Genomic_DNA"/>
</dbReference>
<dbReference type="AlphaFoldDB" id="D8U6A8"/>
<sequence>MADEIRLVKQRIKKIEGELADISDRLEEQLGAASLEEFEEELLKRKRLILQSTLATLRQTENLLFEQHTRGRCSRASPSVERFWKQLPSATLAMSAEGMEVLQLAPGTEFPRPHNFTALLLRPCYRALSEEIFAAVSGPDGYTRRVLIRGTPGKLSGLSVGVTLFQGTGDGEAGDMSWLWKRQAPCLGYFDVEVSVSGLRLQEEYHSLLNAGIGKSMFLYYLLYELACQGKTVVWQGNSMASVLLYTPNGVFQSDSTFAFSAELHDPSTWFLCDAVEPSARRAITVMVSIPRNSNYNDYMKLGPMRLWMSPWSMSELEAARRTIFTSVTDDALSRLYARWGGIPRYVLEHANSPTQQKKLDEVVAVITMDLLFRSVRNIEAATEDNIHKLFHIQVNEEHEKECLDFGSEEIGQRVMQRLYRQYSTTLTPFLRSAIGRLDLASLRGPMFRWLVDILLPMGGTYCVRSLSDTETFRLTMPEMELEMVQDSALKEMSLTTVKSGLLVPISKDFPVVDYFLILPGSSGMAERLLFIVVTVSANHHISALGLQAAVQKLSRDLQGLKCELCFAVPPDLFESFTEQPFEEAETMAVDAVGMEQFAVQIPLVAVMVSLRQLWQLSLLVLARWPLWMWTLGRGHQRLWK</sequence>
<protein>
    <submittedName>
        <fullName evidence="2">Uncharacterized protein</fullName>
    </submittedName>
</protein>
<gene>
    <name evidence="2" type="ORF">VOLCADRAFT_94986</name>
</gene>
<dbReference type="InterPro" id="IPR052980">
    <property type="entry name" value="Crinkler_effector"/>
</dbReference>
<keyword evidence="1" id="KW-0175">Coiled coil</keyword>
<dbReference type="InParanoid" id="D8U6A8"/>
<dbReference type="Proteomes" id="UP000001058">
    <property type="component" value="Unassembled WGS sequence"/>
</dbReference>
<proteinExistence type="predicted"/>
<dbReference type="GeneID" id="9624174"/>
<name>D8U6A8_VOLCA</name>
<organism evidence="3">
    <name type="scientific">Volvox carteri f. nagariensis</name>
    <dbReference type="NCBI Taxonomy" id="3068"/>
    <lineage>
        <taxon>Eukaryota</taxon>
        <taxon>Viridiplantae</taxon>
        <taxon>Chlorophyta</taxon>
        <taxon>core chlorophytes</taxon>
        <taxon>Chlorophyceae</taxon>
        <taxon>CS clade</taxon>
        <taxon>Chlamydomonadales</taxon>
        <taxon>Volvocaceae</taxon>
        <taxon>Volvox</taxon>
    </lineage>
</organism>
<evidence type="ECO:0000256" key="1">
    <source>
        <dbReference type="SAM" id="Coils"/>
    </source>
</evidence>
<dbReference type="PANTHER" id="PTHR33129">
    <property type="entry name" value="PROTEIN KINASE DOMAIN-CONTAINING PROTEIN-RELATED"/>
    <property type="match status" value="1"/>
</dbReference>
<dbReference type="OrthoDB" id="544992at2759"/>
<evidence type="ECO:0000313" key="2">
    <source>
        <dbReference type="EMBL" id="EFJ44681.1"/>
    </source>
</evidence>
<reference evidence="2 3" key="1">
    <citation type="journal article" date="2010" name="Science">
        <title>Genomic analysis of organismal complexity in the multicellular green alga Volvox carteri.</title>
        <authorList>
            <person name="Prochnik S.E."/>
            <person name="Umen J."/>
            <person name="Nedelcu A.M."/>
            <person name="Hallmann A."/>
            <person name="Miller S.M."/>
            <person name="Nishii I."/>
            <person name="Ferris P."/>
            <person name="Kuo A."/>
            <person name="Mitros T."/>
            <person name="Fritz-Laylin L.K."/>
            <person name="Hellsten U."/>
            <person name="Chapman J."/>
            <person name="Simakov O."/>
            <person name="Rensing S.A."/>
            <person name="Terry A."/>
            <person name="Pangilinan J."/>
            <person name="Kapitonov V."/>
            <person name="Jurka J."/>
            <person name="Salamov A."/>
            <person name="Shapiro H."/>
            <person name="Schmutz J."/>
            <person name="Grimwood J."/>
            <person name="Lindquist E."/>
            <person name="Lucas S."/>
            <person name="Grigoriev I.V."/>
            <person name="Schmitt R."/>
            <person name="Kirk D."/>
            <person name="Rokhsar D.S."/>
        </authorList>
    </citation>
    <scope>NUCLEOTIDE SEQUENCE [LARGE SCALE GENOMIC DNA]</scope>
    <source>
        <strain evidence="3">f. Nagariensis / Eve</strain>
    </source>
</reference>
<dbReference type="RefSeq" id="XP_002954257.1">
    <property type="nucleotide sequence ID" value="XM_002954211.1"/>
</dbReference>
<dbReference type="KEGG" id="vcn:VOLCADRAFT_94986"/>